<dbReference type="InterPro" id="IPR018060">
    <property type="entry name" value="HTH_AraC"/>
</dbReference>
<dbReference type="InterPro" id="IPR011256">
    <property type="entry name" value="Reg_factor_effector_dom_sf"/>
</dbReference>
<dbReference type="PANTHER" id="PTHR40055">
    <property type="entry name" value="TRANSCRIPTIONAL REGULATOR YGIV-RELATED"/>
    <property type="match status" value="1"/>
</dbReference>
<dbReference type="InterPro" id="IPR020449">
    <property type="entry name" value="Tscrpt_reg_AraC-type_HTH"/>
</dbReference>
<dbReference type="SMART" id="SM00342">
    <property type="entry name" value="HTH_ARAC"/>
    <property type="match status" value="1"/>
</dbReference>
<dbReference type="GO" id="GO:0003700">
    <property type="term" value="F:DNA-binding transcription factor activity"/>
    <property type="evidence" value="ECO:0007669"/>
    <property type="project" value="InterPro"/>
</dbReference>
<evidence type="ECO:0000259" key="4">
    <source>
        <dbReference type="PROSITE" id="PS01124"/>
    </source>
</evidence>
<dbReference type="InterPro" id="IPR009057">
    <property type="entry name" value="Homeodomain-like_sf"/>
</dbReference>
<organism evidence="5 6">
    <name type="scientific">Sphingobacterium yanglingense</name>
    <dbReference type="NCBI Taxonomy" id="1437280"/>
    <lineage>
        <taxon>Bacteria</taxon>
        <taxon>Pseudomonadati</taxon>
        <taxon>Bacteroidota</taxon>
        <taxon>Sphingobacteriia</taxon>
        <taxon>Sphingobacteriales</taxon>
        <taxon>Sphingobacteriaceae</taxon>
        <taxon>Sphingobacterium</taxon>
    </lineage>
</organism>
<gene>
    <name evidence="5" type="ORF">CLV99_2251</name>
</gene>
<dbReference type="SUPFAM" id="SSF55136">
    <property type="entry name" value="Probable bacterial effector-binding domain"/>
    <property type="match status" value="1"/>
</dbReference>
<dbReference type="SMART" id="SM00871">
    <property type="entry name" value="AraC_E_bind"/>
    <property type="match status" value="1"/>
</dbReference>
<dbReference type="Gene3D" id="1.10.10.60">
    <property type="entry name" value="Homeodomain-like"/>
    <property type="match status" value="2"/>
</dbReference>
<dbReference type="InterPro" id="IPR050908">
    <property type="entry name" value="SmbC-like"/>
</dbReference>
<dbReference type="PRINTS" id="PR00032">
    <property type="entry name" value="HTHARAC"/>
</dbReference>
<dbReference type="OrthoDB" id="9816011at2"/>
<evidence type="ECO:0000256" key="1">
    <source>
        <dbReference type="ARBA" id="ARBA00023015"/>
    </source>
</evidence>
<dbReference type="Pfam" id="PF12833">
    <property type="entry name" value="HTH_18"/>
    <property type="match status" value="1"/>
</dbReference>
<dbReference type="Pfam" id="PF06445">
    <property type="entry name" value="GyrI-like"/>
    <property type="match status" value="1"/>
</dbReference>
<keyword evidence="3" id="KW-0804">Transcription</keyword>
<proteinExistence type="predicted"/>
<dbReference type="EMBL" id="SNYV01000013">
    <property type="protein sequence ID" value="TDQ78271.1"/>
    <property type="molecule type" value="Genomic_DNA"/>
</dbReference>
<accession>A0A4R6WIT5</accession>
<evidence type="ECO:0000313" key="5">
    <source>
        <dbReference type="EMBL" id="TDQ78271.1"/>
    </source>
</evidence>
<keyword evidence="1" id="KW-0805">Transcription regulation</keyword>
<dbReference type="Gene3D" id="3.20.80.10">
    <property type="entry name" value="Regulatory factor, effector binding domain"/>
    <property type="match status" value="1"/>
</dbReference>
<protein>
    <submittedName>
        <fullName evidence="5">AraC family transcriptional regulator</fullName>
    </submittedName>
</protein>
<dbReference type="InterPro" id="IPR010499">
    <property type="entry name" value="AraC_E-bd"/>
</dbReference>
<feature type="domain" description="HTH araC/xylS-type" evidence="4">
    <location>
        <begin position="16"/>
        <end position="115"/>
    </location>
</feature>
<evidence type="ECO:0000313" key="6">
    <source>
        <dbReference type="Proteomes" id="UP000295292"/>
    </source>
</evidence>
<dbReference type="InterPro" id="IPR029442">
    <property type="entry name" value="GyrI-like"/>
</dbReference>
<reference evidence="5 6" key="1">
    <citation type="submission" date="2019-03" db="EMBL/GenBank/DDBJ databases">
        <title>Genomic Encyclopedia of Archaeal and Bacterial Type Strains, Phase II (KMG-II): from individual species to whole genera.</title>
        <authorList>
            <person name="Goeker M."/>
        </authorList>
    </citation>
    <scope>NUCLEOTIDE SEQUENCE [LARGE SCALE GENOMIC DNA]</scope>
    <source>
        <strain evidence="5 6">DSM 28353</strain>
    </source>
</reference>
<keyword evidence="2" id="KW-0238">DNA-binding</keyword>
<dbReference type="AlphaFoldDB" id="A0A4R6WIT5"/>
<dbReference type="GO" id="GO:0043565">
    <property type="term" value="F:sequence-specific DNA binding"/>
    <property type="evidence" value="ECO:0007669"/>
    <property type="project" value="InterPro"/>
</dbReference>
<dbReference type="SUPFAM" id="SSF46689">
    <property type="entry name" value="Homeodomain-like"/>
    <property type="match status" value="2"/>
</dbReference>
<dbReference type="Proteomes" id="UP000295292">
    <property type="component" value="Unassembled WGS sequence"/>
</dbReference>
<dbReference type="PROSITE" id="PS01124">
    <property type="entry name" value="HTH_ARAC_FAMILY_2"/>
    <property type="match status" value="1"/>
</dbReference>
<evidence type="ECO:0000256" key="2">
    <source>
        <dbReference type="ARBA" id="ARBA00023125"/>
    </source>
</evidence>
<comment type="caution">
    <text evidence="5">The sequence shown here is derived from an EMBL/GenBank/DDBJ whole genome shotgun (WGS) entry which is preliminary data.</text>
</comment>
<dbReference type="PANTHER" id="PTHR40055:SF1">
    <property type="entry name" value="TRANSCRIPTIONAL REGULATOR YGIV-RELATED"/>
    <property type="match status" value="1"/>
</dbReference>
<keyword evidence="6" id="KW-1185">Reference proteome</keyword>
<evidence type="ECO:0000256" key="3">
    <source>
        <dbReference type="ARBA" id="ARBA00023163"/>
    </source>
</evidence>
<name>A0A4R6WIT5_9SPHI</name>
<sequence length="314" mass="36213">MNSKDLSKKEYINRIIRVMEYIDQHLDQTIDLSKMADIASFSPFHFHRIFTLMTGETPNTYVSRIRMEKVGRLLQSETKLSIASIALDCGFENISSFSRSFKKHFNVSAKEFRQEAKGIFSKEGIRYSKNGNAVSKIGKNIQQIDAQFCSVELKQLILMDTKIEIKQMPALKLICYRRTGAFNQIGRAYEELFKWAAPRGLLNANTKAVSIYHDDPSITEVEKMRNDACLAVDRDVDVEGEIRKSQTEEGKYAVGYFEIGIEDFEKAWNTMYAWLSESGYQPREASPYEIYHNDNNQHPEKKFILEICIPVKPL</sequence>